<name>A0A9N9HYW0_9GLOM</name>
<proteinExistence type="predicted"/>
<dbReference type="AlphaFoldDB" id="A0A9N9HYW0"/>
<sequence length="156" mass="18979">DEGFDYEEFIYYLKREIKGYDAVRYCYLNVEKLREGYANYLRLKEIHDEDRWNGHGFTIEEIEQWIKKGLFPNEYDLANYLKNRGYNPEQEFDLSNLNDSDYCVWLRDTKKVNAEWVMYNNEENEKLKNSYWKFGLCEECQQPKTGESFCPCSFQL</sequence>
<reference evidence="1" key="1">
    <citation type="submission" date="2021-06" db="EMBL/GenBank/DDBJ databases">
        <authorList>
            <person name="Kallberg Y."/>
            <person name="Tangrot J."/>
            <person name="Rosling A."/>
        </authorList>
    </citation>
    <scope>NUCLEOTIDE SEQUENCE</scope>
    <source>
        <strain evidence="1">IN212</strain>
    </source>
</reference>
<feature type="non-terminal residue" evidence="1">
    <location>
        <position position="156"/>
    </location>
</feature>
<dbReference type="EMBL" id="CAJVPZ010022871">
    <property type="protein sequence ID" value="CAG8713448.1"/>
    <property type="molecule type" value="Genomic_DNA"/>
</dbReference>
<evidence type="ECO:0000313" key="2">
    <source>
        <dbReference type="Proteomes" id="UP000789396"/>
    </source>
</evidence>
<comment type="caution">
    <text evidence="1">The sequence shown here is derived from an EMBL/GenBank/DDBJ whole genome shotgun (WGS) entry which is preliminary data.</text>
</comment>
<keyword evidence="2" id="KW-1185">Reference proteome</keyword>
<evidence type="ECO:0000313" key="1">
    <source>
        <dbReference type="EMBL" id="CAG8713448.1"/>
    </source>
</evidence>
<organism evidence="1 2">
    <name type="scientific">Racocetra fulgida</name>
    <dbReference type="NCBI Taxonomy" id="60492"/>
    <lineage>
        <taxon>Eukaryota</taxon>
        <taxon>Fungi</taxon>
        <taxon>Fungi incertae sedis</taxon>
        <taxon>Mucoromycota</taxon>
        <taxon>Glomeromycotina</taxon>
        <taxon>Glomeromycetes</taxon>
        <taxon>Diversisporales</taxon>
        <taxon>Gigasporaceae</taxon>
        <taxon>Racocetra</taxon>
    </lineage>
</organism>
<gene>
    <name evidence="1" type="ORF">RFULGI_LOCUS10996</name>
</gene>
<dbReference type="Proteomes" id="UP000789396">
    <property type="component" value="Unassembled WGS sequence"/>
</dbReference>
<protein>
    <submittedName>
        <fullName evidence="1">19047_t:CDS:1</fullName>
    </submittedName>
</protein>
<accession>A0A9N9HYW0</accession>